<dbReference type="EC" id="2.7.13.3" evidence="2"/>
<evidence type="ECO:0000259" key="7">
    <source>
        <dbReference type="PROSITE" id="PS50109"/>
    </source>
</evidence>
<dbReference type="GO" id="GO:0000155">
    <property type="term" value="F:phosphorelay sensor kinase activity"/>
    <property type="evidence" value="ECO:0007669"/>
    <property type="project" value="InterPro"/>
</dbReference>
<evidence type="ECO:0000256" key="2">
    <source>
        <dbReference type="ARBA" id="ARBA00012438"/>
    </source>
</evidence>
<dbReference type="SMART" id="SM00388">
    <property type="entry name" value="HisKA"/>
    <property type="match status" value="1"/>
</dbReference>
<reference evidence="8 9" key="1">
    <citation type="submission" date="2018-03" db="EMBL/GenBank/DDBJ databases">
        <title>Massilia armeniaca sp. nov., isolated from desert soil.</title>
        <authorList>
            <person name="Huang H."/>
            <person name="Ren M."/>
        </authorList>
    </citation>
    <scope>NUCLEOTIDE SEQUENCE [LARGE SCALE GENOMIC DNA]</scope>
    <source>
        <strain evidence="8 9">ZMN-3</strain>
    </source>
</reference>
<evidence type="ECO:0000256" key="5">
    <source>
        <dbReference type="ARBA" id="ARBA00022777"/>
    </source>
</evidence>
<dbReference type="Gene3D" id="3.30.565.10">
    <property type="entry name" value="Histidine kinase-like ATPase, C-terminal domain"/>
    <property type="match status" value="1"/>
</dbReference>
<dbReference type="InterPro" id="IPR050736">
    <property type="entry name" value="Sensor_HK_Regulatory"/>
</dbReference>
<name>A0A2R4CE13_9BURK</name>
<dbReference type="EMBL" id="CP028324">
    <property type="protein sequence ID" value="AVR97708.1"/>
    <property type="molecule type" value="Genomic_DNA"/>
</dbReference>
<dbReference type="InterPro" id="IPR003661">
    <property type="entry name" value="HisK_dim/P_dom"/>
</dbReference>
<dbReference type="InterPro" id="IPR005467">
    <property type="entry name" value="His_kinase_dom"/>
</dbReference>
<dbReference type="Gene3D" id="1.10.287.130">
    <property type="match status" value="1"/>
</dbReference>
<dbReference type="PROSITE" id="PS50109">
    <property type="entry name" value="HIS_KIN"/>
    <property type="match status" value="1"/>
</dbReference>
<organism evidence="8 9">
    <name type="scientific">Pseudoduganella armeniaca</name>
    <dbReference type="NCBI Taxonomy" id="2072590"/>
    <lineage>
        <taxon>Bacteria</taxon>
        <taxon>Pseudomonadati</taxon>
        <taxon>Pseudomonadota</taxon>
        <taxon>Betaproteobacteria</taxon>
        <taxon>Burkholderiales</taxon>
        <taxon>Oxalobacteraceae</taxon>
        <taxon>Telluria group</taxon>
        <taxon>Pseudoduganella</taxon>
    </lineage>
</organism>
<proteinExistence type="predicted"/>
<dbReference type="InterPro" id="IPR004358">
    <property type="entry name" value="Sig_transdc_His_kin-like_C"/>
</dbReference>
<dbReference type="CDD" id="cd00082">
    <property type="entry name" value="HisKA"/>
    <property type="match status" value="1"/>
</dbReference>
<dbReference type="KEGG" id="masz:C9I28_20250"/>
<evidence type="ECO:0000313" key="8">
    <source>
        <dbReference type="EMBL" id="AVR97708.1"/>
    </source>
</evidence>
<dbReference type="SMART" id="SM00387">
    <property type="entry name" value="HATPase_c"/>
    <property type="match status" value="1"/>
</dbReference>
<evidence type="ECO:0000256" key="4">
    <source>
        <dbReference type="ARBA" id="ARBA00022679"/>
    </source>
</evidence>
<dbReference type="InterPro" id="IPR003594">
    <property type="entry name" value="HATPase_dom"/>
</dbReference>
<dbReference type="AlphaFoldDB" id="A0A2R4CE13"/>
<evidence type="ECO:0000256" key="1">
    <source>
        <dbReference type="ARBA" id="ARBA00000085"/>
    </source>
</evidence>
<protein>
    <recommendedName>
        <fullName evidence="2">histidine kinase</fullName>
        <ecNumber evidence="2">2.7.13.3</ecNumber>
    </recommendedName>
</protein>
<sequence length="407" mass="44531">MPEHPPIRLADFIEENMEQILQAWEDFARTIEPPALTMDDAALRDHARQMLHAFASDLATAQTALQQAEKSKGLAARGHRDTAAETHAEARLQSGYTVVQLVSEYRALRSSVLTLWSAVRTGVATDMADVTRFNEAVDQAVAESVARYEQMVKQSQNMFLAILGHDLRNPLGTVVSGSSFIMQAVDIPPKYVLAANRIFNSSQRMSRLIADLIDFTRTHLGPGIPVKVRQANLARVCRTVVDELRTSHPEQIVAMTAPEHLDAIFDEGRIAQVLSNLVGNAIQYGTHDAPVTVRMVADDRLVTLTVNNHGPVVPADRIPALFDPMVRMATDSPDTLVERTSLGLGLFIARQIVQAHDGRIEVVSDAQEGTTFTVTLPRQPETFLAPRPAPGRGGYAEEALARISPAG</sequence>
<evidence type="ECO:0000256" key="6">
    <source>
        <dbReference type="ARBA" id="ARBA00023012"/>
    </source>
</evidence>
<dbReference type="PANTHER" id="PTHR43711">
    <property type="entry name" value="TWO-COMPONENT HISTIDINE KINASE"/>
    <property type="match status" value="1"/>
</dbReference>
<dbReference type="InterPro" id="IPR036097">
    <property type="entry name" value="HisK_dim/P_sf"/>
</dbReference>
<dbReference type="InterPro" id="IPR036890">
    <property type="entry name" value="HATPase_C_sf"/>
</dbReference>
<comment type="catalytic activity">
    <reaction evidence="1">
        <text>ATP + protein L-histidine = ADP + protein N-phospho-L-histidine.</text>
        <dbReference type="EC" id="2.7.13.3"/>
    </reaction>
</comment>
<keyword evidence="3" id="KW-0597">Phosphoprotein</keyword>
<dbReference type="Pfam" id="PF00512">
    <property type="entry name" value="HisKA"/>
    <property type="match status" value="1"/>
</dbReference>
<dbReference type="Proteomes" id="UP000240505">
    <property type="component" value="Chromosome"/>
</dbReference>
<evidence type="ECO:0000313" key="9">
    <source>
        <dbReference type="Proteomes" id="UP000240505"/>
    </source>
</evidence>
<dbReference type="Pfam" id="PF02518">
    <property type="entry name" value="HATPase_c"/>
    <property type="match status" value="1"/>
</dbReference>
<gene>
    <name evidence="8" type="ORF">C9I28_20250</name>
</gene>
<keyword evidence="4" id="KW-0808">Transferase</keyword>
<dbReference type="SUPFAM" id="SSF47384">
    <property type="entry name" value="Homodimeric domain of signal transducing histidine kinase"/>
    <property type="match status" value="1"/>
</dbReference>
<keyword evidence="9" id="KW-1185">Reference proteome</keyword>
<dbReference type="RefSeq" id="WP_107143049.1">
    <property type="nucleotide sequence ID" value="NZ_CP028324.1"/>
</dbReference>
<dbReference type="PRINTS" id="PR00344">
    <property type="entry name" value="BCTRLSENSOR"/>
</dbReference>
<keyword evidence="5 8" id="KW-0418">Kinase</keyword>
<dbReference type="OrthoDB" id="8807260at2"/>
<dbReference type="PANTHER" id="PTHR43711:SF1">
    <property type="entry name" value="HISTIDINE KINASE 1"/>
    <property type="match status" value="1"/>
</dbReference>
<accession>A0A2R4CE13</accession>
<evidence type="ECO:0000256" key="3">
    <source>
        <dbReference type="ARBA" id="ARBA00022553"/>
    </source>
</evidence>
<keyword evidence="6" id="KW-0902">Two-component regulatory system</keyword>
<feature type="domain" description="Histidine kinase" evidence="7">
    <location>
        <begin position="162"/>
        <end position="380"/>
    </location>
</feature>
<dbReference type="SUPFAM" id="SSF55874">
    <property type="entry name" value="ATPase domain of HSP90 chaperone/DNA topoisomerase II/histidine kinase"/>
    <property type="match status" value="1"/>
</dbReference>